<name>A0A9N9KID9_9GLOM</name>
<evidence type="ECO:0000313" key="2">
    <source>
        <dbReference type="Proteomes" id="UP000789759"/>
    </source>
</evidence>
<reference evidence="1" key="1">
    <citation type="submission" date="2021-06" db="EMBL/GenBank/DDBJ databases">
        <authorList>
            <person name="Kallberg Y."/>
            <person name="Tangrot J."/>
            <person name="Rosling A."/>
        </authorList>
    </citation>
    <scope>NUCLEOTIDE SEQUENCE</scope>
    <source>
        <strain evidence="1">FL966</strain>
    </source>
</reference>
<proteinExistence type="predicted"/>
<sequence length="85" mass="9808">DTHHFYEPEDNLPPYSEEVTYQTSLETNDTPSWIIQLDQENILEPRNSSDKELDSNHKLDIDLDNFFYTAPVQPPVASPSPPSIY</sequence>
<protein>
    <submittedName>
        <fullName evidence="1">16500_t:CDS:1</fullName>
    </submittedName>
</protein>
<evidence type="ECO:0000313" key="1">
    <source>
        <dbReference type="EMBL" id="CAG8835137.1"/>
    </source>
</evidence>
<dbReference type="AlphaFoldDB" id="A0A9N9KID9"/>
<organism evidence="1 2">
    <name type="scientific">Cetraspora pellucida</name>
    <dbReference type="NCBI Taxonomy" id="1433469"/>
    <lineage>
        <taxon>Eukaryota</taxon>
        <taxon>Fungi</taxon>
        <taxon>Fungi incertae sedis</taxon>
        <taxon>Mucoromycota</taxon>
        <taxon>Glomeromycotina</taxon>
        <taxon>Glomeromycetes</taxon>
        <taxon>Diversisporales</taxon>
        <taxon>Gigasporaceae</taxon>
        <taxon>Cetraspora</taxon>
    </lineage>
</organism>
<comment type="caution">
    <text evidence="1">The sequence shown here is derived from an EMBL/GenBank/DDBJ whole genome shotgun (WGS) entry which is preliminary data.</text>
</comment>
<dbReference type="Proteomes" id="UP000789759">
    <property type="component" value="Unassembled WGS sequence"/>
</dbReference>
<accession>A0A9N9KID9</accession>
<gene>
    <name evidence="1" type="ORF">CPELLU_LOCUS21197</name>
</gene>
<keyword evidence="2" id="KW-1185">Reference proteome</keyword>
<feature type="non-terminal residue" evidence="1">
    <location>
        <position position="1"/>
    </location>
</feature>
<dbReference type="EMBL" id="CAJVQA010075307">
    <property type="protein sequence ID" value="CAG8835137.1"/>
    <property type="molecule type" value="Genomic_DNA"/>
</dbReference>